<dbReference type="GO" id="GO:0005829">
    <property type="term" value="C:cytosol"/>
    <property type="evidence" value="ECO:0007669"/>
    <property type="project" value="TreeGrafter"/>
</dbReference>
<dbReference type="FunFam" id="3.40.50.1260:FF:000031">
    <property type="entry name" value="Phosphoglycerate kinase 1"/>
    <property type="match status" value="1"/>
</dbReference>
<dbReference type="Gene3D" id="3.40.50.1260">
    <property type="entry name" value="Phosphoglycerate kinase, N-terminal domain"/>
    <property type="match status" value="2"/>
</dbReference>
<dbReference type="GO" id="GO:0006096">
    <property type="term" value="P:glycolytic process"/>
    <property type="evidence" value="ECO:0007669"/>
    <property type="project" value="UniProtKB-UniRule"/>
</dbReference>
<evidence type="ECO:0000256" key="8">
    <source>
        <dbReference type="ARBA" id="ARBA00022777"/>
    </source>
</evidence>
<dbReference type="PRINTS" id="PR00477">
    <property type="entry name" value="PHGLYCKINASE"/>
</dbReference>
<feature type="binding site" evidence="11">
    <location>
        <position position="34"/>
    </location>
    <ligand>
        <name>substrate</name>
    </ligand>
</feature>
<feature type="binding site" evidence="11">
    <location>
        <position position="112"/>
    </location>
    <ligand>
        <name>substrate</name>
    </ligand>
</feature>
<accession>A0A838YW82</accession>
<evidence type="ECO:0000256" key="7">
    <source>
        <dbReference type="ARBA" id="ARBA00022741"/>
    </source>
</evidence>
<reference evidence="15 16" key="1">
    <citation type="submission" date="2020-06" db="EMBL/GenBank/DDBJ databases">
        <title>Dysbiosis in marine aquaculture revealed through microbiome analysis: reverse ecology for environmental sustainability.</title>
        <authorList>
            <person name="Haro-Moreno J.M."/>
            <person name="Coutinho F.H."/>
            <person name="Zaragoza-Solas A."/>
            <person name="Picazo A."/>
            <person name="Almagro-Moreno S."/>
            <person name="Lopez-Perez M."/>
        </authorList>
    </citation>
    <scope>NUCLEOTIDE SEQUENCE [LARGE SCALE GENOMIC DNA]</scope>
    <source>
        <strain evidence="15">MCMED-G42</strain>
    </source>
</reference>
<dbReference type="GO" id="GO:0005524">
    <property type="term" value="F:ATP binding"/>
    <property type="evidence" value="ECO:0007669"/>
    <property type="project" value="UniProtKB-KW"/>
</dbReference>
<keyword evidence="8 11" id="KW-0418">Kinase</keyword>
<sequence>MKSLVDIDISNKNLVVRVDMNIPIRDKKIQDPTRIKACLPTINYALEKNCKVLLISHLGRPTEGAIEDKYSLAPVSEYLSDILDEPVSLETDISNTEIFKSGPRVKILENIRFYKGEKNNSSELGKSLGLLGDVYVFDAFGTSHRKQASTYEAIIQSKESCAGFLLKNEVEALNKSLQNPPKPNIAIIGGAKVSSKLGLINNLKDKTDFIIVGGGITNTFLKASGHEVGSSLVEDSMLDIAREILESGKVLLPSRVIVSSTFDGANIAEKSIDEISANEMILDQALTEDMKEAIKKSKLILWNGPLGVFENEIFSKGTRDLAKHISESQGFSIAGGGETLSAINTFINKDDVSYCSTGGGAFLEFMEGKKLPSIEALESKYLD</sequence>
<dbReference type="EC" id="2.7.2.3" evidence="5 11"/>
<evidence type="ECO:0000256" key="2">
    <source>
        <dbReference type="ARBA" id="ARBA00004838"/>
    </source>
</evidence>
<dbReference type="UniPathway" id="UPA00109">
    <property type="reaction ID" value="UER00185"/>
</dbReference>
<dbReference type="InterPro" id="IPR015824">
    <property type="entry name" value="Phosphoglycerate_kinase_N"/>
</dbReference>
<dbReference type="PANTHER" id="PTHR11406">
    <property type="entry name" value="PHOSPHOGLYCERATE KINASE"/>
    <property type="match status" value="1"/>
</dbReference>
<dbReference type="AlphaFoldDB" id="A0A838YW82"/>
<comment type="subunit">
    <text evidence="4 11">Monomer.</text>
</comment>
<evidence type="ECO:0000256" key="3">
    <source>
        <dbReference type="ARBA" id="ARBA00008982"/>
    </source>
</evidence>
<dbReference type="Pfam" id="PF00162">
    <property type="entry name" value="PGK"/>
    <property type="match status" value="1"/>
</dbReference>
<dbReference type="InterPro" id="IPR036043">
    <property type="entry name" value="Phosphoglycerate_kinase_sf"/>
</dbReference>
<keyword evidence="7 11" id="KW-0547">Nucleotide-binding</keyword>
<evidence type="ECO:0000256" key="1">
    <source>
        <dbReference type="ARBA" id="ARBA00000642"/>
    </source>
</evidence>
<evidence type="ECO:0000256" key="6">
    <source>
        <dbReference type="ARBA" id="ARBA00022679"/>
    </source>
</evidence>
<evidence type="ECO:0000256" key="12">
    <source>
        <dbReference type="PIRSR" id="PIRSR000724-1"/>
    </source>
</evidence>
<dbReference type="Proteomes" id="UP000585327">
    <property type="component" value="Unassembled WGS sequence"/>
</dbReference>
<evidence type="ECO:0000256" key="5">
    <source>
        <dbReference type="ARBA" id="ARBA00013061"/>
    </source>
</evidence>
<feature type="binding site" evidence="11 13">
    <location>
        <position position="196"/>
    </location>
    <ligand>
        <name>ATP</name>
        <dbReference type="ChEBI" id="CHEBI:30616"/>
    </ligand>
</feature>
<feature type="binding site" evidence="11">
    <location>
        <begin position="336"/>
        <end position="339"/>
    </location>
    <ligand>
        <name>ATP</name>
        <dbReference type="ChEBI" id="CHEBI:30616"/>
    </ligand>
</feature>
<keyword evidence="11" id="KW-0963">Cytoplasm</keyword>
<evidence type="ECO:0000256" key="10">
    <source>
        <dbReference type="ARBA" id="ARBA00023152"/>
    </source>
</evidence>
<keyword evidence="10 11" id="KW-0324">Glycolysis</keyword>
<comment type="caution">
    <text evidence="11">Lacks conserved residue(s) required for the propagation of feature annotation.</text>
</comment>
<dbReference type="GO" id="GO:0004618">
    <property type="term" value="F:phosphoglycerate kinase activity"/>
    <property type="evidence" value="ECO:0007669"/>
    <property type="project" value="UniProtKB-UniRule"/>
</dbReference>
<feature type="binding site" evidence="11 13">
    <location>
        <position position="310"/>
    </location>
    <ligand>
        <name>ATP</name>
        <dbReference type="ChEBI" id="CHEBI:30616"/>
    </ligand>
</feature>
<gene>
    <name evidence="11" type="primary">pgk</name>
    <name evidence="15" type="ORF">H2021_03470</name>
</gene>
<dbReference type="SUPFAM" id="SSF53748">
    <property type="entry name" value="Phosphoglycerate kinase"/>
    <property type="match status" value="1"/>
</dbReference>
<name>A0A838YW82_9GAMM</name>
<evidence type="ECO:0000313" key="15">
    <source>
        <dbReference type="EMBL" id="MBA4724259.1"/>
    </source>
</evidence>
<keyword evidence="6 11" id="KW-0808">Transferase</keyword>
<feature type="binding site" evidence="12">
    <location>
        <position position="145"/>
    </location>
    <ligand>
        <name>(2R)-3-phosphoglycerate</name>
        <dbReference type="ChEBI" id="CHEBI:58272"/>
    </ligand>
</feature>
<feature type="binding site" evidence="11">
    <location>
        <position position="145"/>
    </location>
    <ligand>
        <name>substrate</name>
    </ligand>
</feature>
<evidence type="ECO:0000256" key="11">
    <source>
        <dbReference type="HAMAP-Rule" id="MF_00145"/>
    </source>
</evidence>
<comment type="subcellular location">
    <subcellularLocation>
        <location evidence="11">Cytoplasm</location>
    </subcellularLocation>
</comment>
<comment type="similarity">
    <text evidence="3 11 14">Belongs to the phosphoglycerate kinase family.</text>
</comment>
<dbReference type="GO" id="GO:0043531">
    <property type="term" value="F:ADP binding"/>
    <property type="evidence" value="ECO:0007669"/>
    <property type="project" value="TreeGrafter"/>
</dbReference>
<comment type="caution">
    <text evidence="15">The sequence shown here is derived from an EMBL/GenBank/DDBJ whole genome shotgun (WGS) entry which is preliminary data.</text>
</comment>
<evidence type="ECO:0000256" key="9">
    <source>
        <dbReference type="ARBA" id="ARBA00022840"/>
    </source>
</evidence>
<feature type="binding site" evidence="11 12">
    <location>
        <begin position="19"/>
        <end position="21"/>
    </location>
    <ligand>
        <name>substrate</name>
    </ligand>
</feature>
<dbReference type="GO" id="GO:0006094">
    <property type="term" value="P:gluconeogenesis"/>
    <property type="evidence" value="ECO:0007669"/>
    <property type="project" value="TreeGrafter"/>
</dbReference>
<dbReference type="InterPro" id="IPR001576">
    <property type="entry name" value="Phosphoglycerate_kinase"/>
</dbReference>
<feature type="binding site" evidence="12">
    <location>
        <position position="34"/>
    </location>
    <ligand>
        <name>(2R)-3-phosphoglycerate</name>
        <dbReference type="ChEBI" id="CHEBI:58272"/>
    </ligand>
</feature>
<evidence type="ECO:0000256" key="4">
    <source>
        <dbReference type="ARBA" id="ARBA00011245"/>
    </source>
</evidence>
<proteinExistence type="inferred from homology"/>
<feature type="binding site" evidence="12">
    <location>
        <position position="112"/>
    </location>
    <ligand>
        <name>(2R)-3-phosphoglycerate</name>
        <dbReference type="ChEBI" id="CHEBI:58272"/>
    </ligand>
</feature>
<comment type="catalytic activity">
    <reaction evidence="1 11 14">
        <text>(2R)-3-phosphoglycerate + ATP = (2R)-3-phospho-glyceroyl phosphate + ADP</text>
        <dbReference type="Rhea" id="RHEA:14801"/>
        <dbReference type="ChEBI" id="CHEBI:30616"/>
        <dbReference type="ChEBI" id="CHEBI:57604"/>
        <dbReference type="ChEBI" id="CHEBI:58272"/>
        <dbReference type="ChEBI" id="CHEBI:456216"/>
        <dbReference type="EC" id="2.7.2.3"/>
    </reaction>
</comment>
<dbReference type="HAMAP" id="MF_00145">
    <property type="entry name" value="Phosphoglyc_kinase"/>
    <property type="match status" value="1"/>
</dbReference>
<feature type="binding site" evidence="11 12">
    <location>
        <begin position="57"/>
        <end position="60"/>
    </location>
    <ligand>
        <name>substrate</name>
    </ligand>
</feature>
<dbReference type="EMBL" id="JACETM010000037">
    <property type="protein sequence ID" value="MBA4724259.1"/>
    <property type="molecule type" value="Genomic_DNA"/>
</dbReference>
<comment type="pathway">
    <text evidence="2 11">Carbohydrate degradation; glycolysis; pyruvate from D-glyceraldehyde 3-phosphate: step 2/5.</text>
</comment>
<evidence type="ECO:0000256" key="13">
    <source>
        <dbReference type="PIRSR" id="PIRSR000724-2"/>
    </source>
</evidence>
<organism evidence="15 16">
    <name type="scientific">SAR86 cluster bacterium</name>
    <dbReference type="NCBI Taxonomy" id="2030880"/>
    <lineage>
        <taxon>Bacteria</taxon>
        <taxon>Pseudomonadati</taxon>
        <taxon>Pseudomonadota</taxon>
        <taxon>Gammaproteobacteria</taxon>
        <taxon>SAR86 cluster</taxon>
    </lineage>
</organism>
<evidence type="ECO:0000313" key="16">
    <source>
        <dbReference type="Proteomes" id="UP000585327"/>
    </source>
</evidence>
<dbReference type="PANTHER" id="PTHR11406:SF23">
    <property type="entry name" value="PHOSPHOGLYCERATE KINASE 1, CHLOROPLASTIC-RELATED"/>
    <property type="match status" value="1"/>
</dbReference>
<evidence type="ECO:0000256" key="14">
    <source>
        <dbReference type="RuleBase" id="RU000532"/>
    </source>
</evidence>
<dbReference type="PIRSF" id="PIRSF000724">
    <property type="entry name" value="Pgk"/>
    <property type="match status" value="1"/>
</dbReference>
<keyword evidence="9 11" id="KW-0067">ATP-binding</keyword>
<protein>
    <recommendedName>
        <fullName evidence="5 11">Phosphoglycerate kinase</fullName>
        <ecNumber evidence="5 11">2.7.2.3</ecNumber>
    </recommendedName>
</protein>